<keyword evidence="1" id="KW-0175">Coiled coil</keyword>
<evidence type="ECO:0000313" key="4">
    <source>
        <dbReference type="EMBL" id="GAV91601.1"/>
    </source>
</evidence>
<feature type="compositionally biased region" description="Basic and acidic residues" evidence="2">
    <location>
        <begin position="251"/>
        <end position="272"/>
    </location>
</feature>
<feature type="compositionally biased region" description="Acidic residues" evidence="2">
    <location>
        <begin position="347"/>
        <end position="359"/>
    </location>
</feature>
<dbReference type="Proteomes" id="UP000187406">
    <property type="component" value="Unassembled WGS sequence"/>
</dbReference>
<evidence type="ECO:0000313" key="5">
    <source>
        <dbReference type="Proteomes" id="UP000187406"/>
    </source>
</evidence>
<feature type="region of interest" description="Disordered" evidence="2">
    <location>
        <begin position="330"/>
        <end position="359"/>
    </location>
</feature>
<dbReference type="InParanoid" id="A0A1Q3DGK1"/>
<reference evidence="5" key="1">
    <citation type="submission" date="2016-04" db="EMBL/GenBank/DDBJ databases">
        <title>Cephalotus genome sequencing.</title>
        <authorList>
            <person name="Fukushima K."/>
            <person name="Hasebe M."/>
            <person name="Fang X."/>
        </authorList>
    </citation>
    <scope>NUCLEOTIDE SEQUENCE [LARGE SCALE GENOMIC DNA]</scope>
    <source>
        <strain evidence="5">cv. St1</strain>
    </source>
</reference>
<dbReference type="Pfam" id="PF20167">
    <property type="entry name" value="Transposase_32"/>
    <property type="match status" value="1"/>
</dbReference>
<dbReference type="AlphaFoldDB" id="A0A1Q3DGK1"/>
<dbReference type="EMBL" id="BDDD01007696">
    <property type="protein sequence ID" value="GAV91601.1"/>
    <property type="molecule type" value="Genomic_DNA"/>
</dbReference>
<feature type="domain" description="Putative plant transposon protein" evidence="3">
    <location>
        <begin position="28"/>
        <end position="209"/>
    </location>
</feature>
<comment type="caution">
    <text evidence="4">The sequence shown here is derived from an EMBL/GenBank/DDBJ whole genome shotgun (WGS) entry which is preliminary data.</text>
</comment>
<feature type="region of interest" description="Disordered" evidence="2">
    <location>
        <begin position="249"/>
        <end position="289"/>
    </location>
</feature>
<feature type="non-terminal residue" evidence="4">
    <location>
        <position position="1"/>
    </location>
</feature>
<name>A0A1Q3DGK1_CEPFO</name>
<gene>
    <name evidence="4" type="ORF">CFOL_v3_34993</name>
</gene>
<dbReference type="InterPro" id="IPR046796">
    <property type="entry name" value="Transposase_32_dom"/>
</dbReference>
<dbReference type="OrthoDB" id="1750431at2759"/>
<sequence>RKVVCGRVIDFSFTYGDNFMLKKWFTTLGWRDYFTIKAPYYVEIVKEVYINMVNISDNCDFLEIKTKVSRTLIKFDDKLLGNILGVPATGSKFFETKKWPEDPELVLEDCLRLFCPNENVFGGMAKPTNLLGTEHRLFHHITATHILPTSGGHEKMSYQDFYIIWHVVTGKPLNIPHLIMKNMLRATSKVDGALPYRMVITKIISHFGIIVGNKVASRIDVGDIYNASSLKRMGWKRVFESGKGHIWLPKEGGRRKSRVEGKGVEEQSEAQRPRPTPAPQASNSSSSSQFLSVEMFTEEMRKMNIKMDNMQEEILDLFDDQRRCQRRLDKKLVAKGVTETGDISSSGEEEEPEEEAKET</sequence>
<proteinExistence type="predicted"/>
<evidence type="ECO:0000259" key="3">
    <source>
        <dbReference type="Pfam" id="PF20167"/>
    </source>
</evidence>
<protein>
    <recommendedName>
        <fullName evidence="3">Putative plant transposon protein domain-containing protein</fullName>
    </recommendedName>
</protein>
<organism evidence="4 5">
    <name type="scientific">Cephalotus follicularis</name>
    <name type="common">Albany pitcher plant</name>
    <dbReference type="NCBI Taxonomy" id="3775"/>
    <lineage>
        <taxon>Eukaryota</taxon>
        <taxon>Viridiplantae</taxon>
        <taxon>Streptophyta</taxon>
        <taxon>Embryophyta</taxon>
        <taxon>Tracheophyta</taxon>
        <taxon>Spermatophyta</taxon>
        <taxon>Magnoliopsida</taxon>
        <taxon>eudicotyledons</taxon>
        <taxon>Gunneridae</taxon>
        <taxon>Pentapetalae</taxon>
        <taxon>rosids</taxon>
        <taxon>fabids</taxon>
        <taxon>Oxalidales</taxon>
        <taxon>Cephalotaceae</taxon>
        <taxon>Cephalotus</taxon>
    </lineage>
</organism>
<feature type="compositionally biased region" description="Low complexity" evidence="2">
    <location>
        <begin position="279"/>
        <end position="288"/>
    </location>
</feature>
<keyword evidence="5" id="KW-1185">Reference proteome</keyword>
<evidence type="ECO:0000256" key="2">
    <source>
        <dbReference type="SAM" id="MobiDB-lite"/>
    </source>
</evidence>
<evidence type="ECO:0000256" key="1">
    <source>
        <dbReference type="SAM" id="Coils"/>
    </source>
</evidence>
<feature type="coiled-coil region" evidence="1">
    <location>
        <begin position="293"/>
        <end position="320"/>
    </location>
</feature>
<accession>A0A1Q3DGK1</accession>